<evidence type="ECO:0000313" key="2">
    <source>
        <dbReference type="Proteomes" id="UP000220480"/>
    </source>
</evidence>
<accession>A0A2A7AXM9</accession>
<protein>
    <submittedName>
        <fullName evidence="1">Uncharacterized protein</fullName>
    </submittedName>
</protein>
<sequence>MREKSVCFFVSVSTSSGHFVPKSGVGRGTGLSYTPCLLMKPVLRLRLHATQSQPCFPAASNALARPGGNLIFAATPTERITHYTLQAKSCAKGQAPLETPDNKTG</sequence>
<reference evidence="1 2" key="1">
    <citation type="journal article" date="2017" name="Front. Microbiol.">
        <title>New Insights into the Diversity of the Genus Faecalibacterium.</title>
        <authorList>
            <person name="Benevides L."/>
            <person name="Burman S."/>
            <person name="Martin R."/>
            <person name="Robert V."/>
            <person name="Thomas M."/>
            <person name="Miquel S."/>
            <person name="Chain F."/>
            <person name="Sokol H."/>
            <person name="Bermudez-Humaran L.G."/>
            <person name="Morrison M."/>
            <person name="Langella P."/>
            <person name="Azevedo V.A."/>
            <person name="Chatel J.M."/>
            <person name="Soares S."/>
        </authorList>
    </citation>
    <scope>NUCLEOTIDE SEQUENCE [LARGE SCALE GENOMIC DNA]</scope>
    <source>
        <strain evidence="1 2">CNCM I 4644</strain>
    </source>
</reference>
<proteinExistence type="predicted"/>
<dbReference type="EMBL" id="NMTZ01000019">
    <property type="protein sequence ID" value="PDX83894.1"/>
    <property type="molecule type" value="Genomic_DNA"/>
</dbReference>
<dbReference type="Proteomes" id="UP000220480">
    <property type="component" value="Unassembled WGS sequence"/>
</dbReference>
<organism evidence="1 2">
    <name type="scientific">Faecalibacterium prausnitzii</name>
    <dbReference type="NCBI Taxonomy" id="853"/>
    <lineage>
        <taxon>Bacteria</taxon>
        <taxon>Bacillati</taxon>
        <taxon>Bacillota</taxon>
        <taxon>Clostridia</taxon>
        <taxon>Eubacteriales</taxon>
        <taxon>Oscillospiraceae</taxon>
        <taxon>Faecalibacterium</taxon>
    </lineage>
</organism>
<evidence type="ECO:0000313" key="1">
    <source>
        <dbReference type="EMBL" id="PDX83894.1"/>
    </source>
</evidence>
<gene>
    <name evidence="1" type="ORF">CGS59_07370</name>
</gene>
<dbReference type="AlphaFoldDB" id="A0A2A7AXM9"/>
<comment type="caution">
    <text evidence="1">The sequence shown here is derived from an EMBL/GenBank/DDBJ whole genome shotgun (WGS) entry which is preliminary data.</text>
</comment>
<name>A0A2A7AXM9_9FIRM</name>